<dbReference type="SUPFAM" id="SSF53756">
    <property type="entry name" value="UDP-Glycosyltransferase/glycogen phosphorylase"/>
    <property type="match status" value="1"/>
</dbReference>
<dbReference type="PANTHER" id="PTHR45947">
    <property type="entry name" value="SULFOQUINOVOSYL TRANSFERASE SQD2"/>
    <property type="match status" value="1"/>
</dbReference>
<dbReference type="AlphaFoldDB" id="A0AAJ4JTL5"/>
<organism evidence="3 4">
    <name type="scientific">Lactococcus lactis subsp. lactis</name>
    <name type="common">Streptococcus lactis</name>
    <dbReference type="NCBI Taxonomy" id="1360"/>
    <lineage>
        <taxon>Bacteria</taxon>
        <taxon>Bacillati</taxon>
        <taxon>Bacillota</taxon>
        <taxon>Bacilli</taxon>
        <taxon>Lactobacillales</taxon>
        <taxon>Streptococcaceae</taxon>
        <taxon>Lactococcus</taxon>
    </lineage>
</organism>
<accession>A0AAJ4JTL5</accession>
<dbReference type="InterPro" id="IPR050194">
    <property type="entry name" value="Glycosyltransferase_grp1"/>
</dbReference>
<reference evidence="3" key="1">
    <citation type="journal article" date="2020" name="Mol. Microbiol.">
        <title>The CWPS Rubik's cube: Linking diversity of cell wall polysaccharide structures with the encoded biosynthetic machinery of selected Lactococcus lactis strains.</title>
        <authorList>
            <person name="Mahony J."/>
            <person name="Frantzen C."/>
            <person name="Vinogradov E."/>
            <person name="Sadovskaya I."/>
            <person name="Theodorou I."/>
            <person name="Kelleher P."/>
            <person name="Chapot-Chartier M.P."/>
            <person name="Cambillau C."/>
            <person name="Holo H."/>
            <person name="van Sinderen D."/>
        </authorList>
    </citation>
    <scope>NUCLEOTIDE SEQUENCE</scope>
    <source>
        <strain evidence="3">223</strain>
    </source>
</reference>
<name>A0AAJ4JTL5_LACLL</name>
<dbReference type="InterPro" id="IPR001296">
    <property type="entry name" value="Glyco_trans_1"/>
</dbReference>
<evidence type="ECO:0000313" key="3">
    <source>
        <dbReference type="EMBL" id="QRZ33787.1"/>
    </source>
</evidence>
<dbReference type="EC" id="2.4.-.-" evidence="3"/>
<dbReference type="Gene3D" id="3.40.50.2000">
    <property type="entry name" value="Glycogen Phosphorylase B"/>
    <property type="match status" value="2"/>
</dbReference>
<feature type="domain" description="Glycosyltransferase subfamily 4-like N-terminal" evidence="2">
    <location>
        <begin position="59"/>
        <end position="159"/>
    </location>
</feature>
<keyword evidence="3" id="KW-0808">Transferase</keyword>
<evidence type="ECO:0000313" key="4">
    <source>
        <dbReference type="Proteomes" id="UP000663169"/>
    </source>
</evidence>
<evidence type="ECO:0000259" key="2">
    <source>
        <dbReference type="Pfam" id="PF13439"/>
    </source>
</evidence>
<dbReference type="InterPro" id="IPR028098">
    <property type="entry name" value="Glyco_trans_4-like_N"/>
</dbReference>
<evidence type="ECO:0000259" key="1">
    <source>
        <dbReference type="Pfam" id="PF00534"/>
    </source>
</evidence>
<dbReference type="EMBL" id="CP031926">
    <property type="protein sequence ID" value="QRZ33787.1"/>
    <property type="molecule type" value="Genomic_DNA"/>
</dbReference>
<keyword evidence="3" id="KW-0328">Glycosyltransferase</keyword>
<dbReference type="CDD" id="cd03801">
    <property type="entry name" value="GT4_PimA-like"/>
    <property type="match status" value="1"/>
</dbReference>
<protein>
    <submittedName>
        <fullName evidence="3">Glycosyltransferase family 4 protein</fullName>
        <ecNumber evidence="3">2.4.-.-</ecNumber>
    </submittedName>
</protein>
<dbReference type="Pfam" id="PF13439">
    <property type="entry name" value="Glyco_transf_4"/>
    <property type="match status" value="1"/>
</dbReference>
<reference evidence="3" key="2">
    <citation type="submission" date="2023-04" db="EMBL/GenBank/DDBJ databases">
        <authorList>
            <person name="McDonnell B."/>
        </authorList>
    </citation>
    <scope>NUCLEOTIDE SEQUENCE</scope>
    <source>
        <strain evidence="3">223</strain>
    </source>
</reference>
<gene>
    <name evidence="3" type="ORF">LL223_0116</name>
</gene>
<proteinExistence type="predicted"/>
<dbReference type="PANTHER" id="PTHR45947:SF3">
    <property type="entry name" value="SULFOQUINOVOSYL TRANSFERASE SQD2"/>
    <property type="match status" value="1"/>
</dbReference>
<dbReference type="GO" id="GO:0016758">
    <property type="term" value="F:hexosyltransferase activity"/>
    <property type="evidence" value="ECO:0007669"/>
    <property type="project" value="TreeGrafter"/>
</dbReference>
<dbReference type="Proteomes" id="UP000663169">
    <property type="component" value="Chromosome"/>
</dbReference>
<feature type="domain" description="Glycosyl transferase family 1" evidence="1">
    <location>
        <begin position="166"/>
        <end position="332"/>
    </location>
</feature>
<dbReference type="Pfam" id="PF00534">
    <property type="entry name" value="Glycos_transf_1"/>
    <property type="match status" value="1"/>
</dbReference>
<dbReference type="RefSeq" id="WP_205288551.1">
    <property type="nucleotide sequence ID" value="NZ_CP031926.2"/>
</dbReference>
<sequence length="363" mass="41141">MSNSQKKVLLISNMYPSPKSPSYGTFIKDIENNLINNGWDVKKIVLYKKNSKIIKIWSYLKFFAYTLKNLLFDKDRIVYVHYWTFSGIPLLFIKPKKLIINIHGSDLLPQKKIQKCLLKITKNLLYQSDLIIVPSKFYKDLLTSNFKIRTEKIFVSPSGGIVLPNFFADKAFDSTHPSFGFVGRIEKEKGWQLIFRAIEVLPDDKKVSFTFVGTGSEQKKLKELADSTVKSKKNIEIKILGAVEHEKLNLIYQTFDFLIFPSERESLGLVGLEAMANGVPVIGSAIGGILTYLNDGENGFTFRVKDFKQLSSILSNITNMGIEMYEQLSQNSIDTSQKYEQSAIGQELSSKFCAVNCCKKGEG</sequence>